<dbReference type="SUPFAM" id="SSF81321">
    <property type="entry name" value="Family A G protein-coupled receptor-like"/>
    <property type="match status" value="1"/>
</dbReference>
<sequence>MTDDVCRYTKPFLTKNYDFILTNNQLSETNSNTLNNLLYQYDNSSFVYLNEYIENLTNKLKQLQSFKQQSYICNVNNILWMYIPPIIFILGSLGNILSFIILQHPSTGSMTLFLYLIARSIVDEIVLIIGLLRRWIDKIFNTKFENTSIFLCKMIHFLGTSSSFLSVWLTVILTAERALVVSFPLHVTRLINYSKVKNIIILMSLLCIVLSLHFFFTVDIITNCSHELSNSSLEIKTNFLLHHNLTNTFYMKCFNQCTILPKYSLINWYWSTFDAIFYSYLPFCLIFGFNIIILKSVYYANRNRNHLHESNSQILDLRGTHKMNARMYFRLADTIAELFMYINHAMNFYLFCATGKTFRKRLMLLINRCRFYHLHQATVSMNPPETNIYDAIQVSEISDSHVKNTILETVTSKLNTPSFINNLHNIFLHNNNKFYRSLISLNRNSFHMKSINNINENNHHQLSPRLMDVSKINKLSYNQHNFNKNELNIGKYEHLDVHLYDVMQHLKFKLHKQQTSTESLQTV</sequence>
<feature type="domain" description="G-protein coupled receptors family 1 profile" evidence="6">
    <location>
        <begin position="94"/>
        <end position="340"/>
    </location>
</feature>
<dbReference type="PROSITE" id="PS50262">
    <property type="entry name" value="G_PROTEIN_RECEP_F1_2"/>
    <property type="match status" value="1"/>
</dbReference>
<dbReference type="AlphaFoldDB" id="A0A4Z2DV32"/>
<dbReference type="Proteomes" id="UP000311919">
    <property type="component" value="Unassembled WGS sequence"/>
</dbReference>
<keyword evidence="2 5" id="KW-0812">Transmembrane</keyword>
<name>A0A4Z2DV32_SCHJA</name>
<dbReference type="EMBL" id="SKCS01000036">
    <property type="protein sequence ID" value="TNN20070.1"/>
    <property type="molecule type" value="Genomic_DNA"/>
</dbReference>
<evidence type="ECO:0000259" key="6">
    <source>
        <dbReference type="PROSITE" id="PS50262"/>
    </source>
</evidence>
<dbReference type="PANTHER" id="PTHR46641">
    <property type="entry name" value="FMRFAMIDE RECEPTOR-RELATED"/>
    <property type="match status" value="1"/>
</dbReference>
<dbReference type="PANTHER" id="PTHR46641:SF25">
    <property type="entry name" value="CNMAMIDE RECEPTOR-RELATED"/>
    <property type="match status" value="1"/>
</dbReference>
<dbReference type="InterPro" id="IPR017452">
    <property type="entry name" value="GPCR_Rhodpsn_7TM"/>
</dbReference>
<evidence type="ECO:0000256" key="1">
    <source>
        <dbReference type="ARBA" id="ARBA00004370"/>
    </source>
</evidence>
<feature type="transmembrane region" description="Helical" evidence="5">
    <location>
        <begin position="79"/>
        <end position="100"/>
    </location>
</feature>
<keyword evidence="7" id="KW-0675">Receptor</keyword>
<reference evidence="7 8" key="1">
    <citation type="submission" date="2019-03" db="EMBL/GenBank/DDBJ databases">
        <title>An improved genome assembly of the fluke Schistosoma japonicum.</title>
        <authorList>
            <person name="Hu W."/>
            <person name="Luo F."/>
            <person name="Yin M."/>
            <person name="Mo X."/>
            <person name="Sun C."/>
            <person name="Wu Q."/>
            <person name="Zhu B."/>
            <person name="Xiang M."/>
            <person name="Wang J."/>
            <person name="Wang Y."/>
            <person name="Zhang T."/>
            <person name="Xu B."/>
            <person name="Zheng H."/>
            <person name="Feng Z."/>
        </authorList>
    </citation>
    <scope>NUCLEOTIDE SEQUENCE [LARGE SCALE GENOMIC DNA]</scope>
    <source>
        <strain evidence="7">HuSjv2</strain>
        <tissue evidence="7">Worms</tissue>
    </source>
</reference>
<feature type="transmembrane region" description="Helical" evidence="5">
    <location>
        <begin position="275"/>
        <end position="294"/>
    </location>
</feature>
<feature type="transmembrane region" description="Helical" evidence="5">
    <location>
        <begin position="112"/>
        <end position="135"/>
    </location>
</feature>
<evidence type="ECO:0000313" key="7">
    <source>
        <dbReference type="EMBL" id="TNN20070.1"/>
    </source>
</evidence>
<evidence type="ECO:0000313" key="8">
    <source>
        <dbReference type="Proteomes" id="UP000311919"/>
    </source>
</evidence>
<comment type="caution">
    <text evidence="7">The sequence shown here is derived from an EMBL/GenBank/DDBJ whole genome shotgun (WGS) entry which is preliminary data.</text>
</comment>
<protein>
    <submittedName>
        <fullName evidence="7">Putative G-coupled receptor</fullName>
    </submittedName>
</protein>
<keyword evidence="8" id="KW-1185">Reference proteome</keyword>
<evidence type="ECO:0000256" key="2">
    <source>
        <dbReference type="ARBA" id="ARBA00022692"/>
    </source>
</evidence>
<organism evidence="7 8">
    <name type="scientific">Schistosoma japonicum</name>
    <name type="common">Blood fluke</name>
    <dbReference type="NCBI Taxonomy" id="6182"/>
    <lineage>
        <taxon>Eukaryota</taxon>
        <taxon>Metazoa</taxon>
        <taxon>Spiralia</taxon>
        <taxon>Lophotrochozoa</taxon>
        <taxon>Platyhelminthes</taxon>
        <taxon>Trematoda</taxon>
        <taxon>Digenea</taxon>
        <taxon>Strigeidida</taxon>
        <taxon>Schistosomatoidea</taxon>
        <taxon>Schistosomatidae</taxon>
        <taxon>Schistosoma</taxon>
    </lineage>
</organism>
<proteinExistence type="predicted"/>
<comment type="subcellular location">
    <subcellularLocation>
        <location evidence="1">Membrane</location>
    </subcellularLocation>
</comment>
<accession>A0A4Z2DV32</accession>
<dbReference type="GO" id="GO:0016020">
    <property type="term" value="C:membrane"/>
    <property type="evidence" value="ECO:0007669"/>
    <property type="project" value="UniProtKB-SubCell"/>
</dbReference>
<gene>
    <name evidence="7" type="ORF">EWB00_005437</name>
</gene>
<keyword evidence="3 5" id="KW-1133">Transmembrane helix</keyword>
<evidence type="ECO:0000256" key="3">
    <source>
        <dbReference type="ARBA" id="ARBA00022989"/>
    </source>
</evidence>
<evidence type="ECO:0000256" key="4">
    <source>
        <dbReference type="ARBA" id="ARBA00023136"/>
    </source>
</evidence>
<evidence type="ECO:0000256" key="5">
    <source>
        <dbReference type="SAM" id="Phobius"/>
    </source>
</evidence>
<dbReference type="Gene3D" id="1.20.1070.10">
    <property type="entry name" value="Rhodopsin 7-helix transmembrane proteins"/>
    <property type="match status" value="1"/>
</dbReference>
<dbReference type="STRING" id="6182.A0A4Z2DV32"/>
<keyword evidence="4 5" id="KW-0472">Membrane</keyword>
<dbReference type="OrthoDB" id="9990906at2759"/>
<dbReference type="InterPro" id="IPR052954">
    <property type="entry name" value="GPCR-Ligand_Int"/>
</dbReference>
<feature type="transmembrane region" description="Helical" evidence="5">
    <location>
        <begin position="196"/>
        <end position="216"/>
    </location>
</feature>